<feature type="region of interest" description="Disordered" evidence="1">
    <location>
        <begin position="50"/>
        <end position="71"/>
    </location>
</feature>
<gene>
    <name evidence="2" type="ORF">H920_01711</name>
</gene>
<dbReference type="AlphaFoldDB" id="A0A091DXN7"/>
<dbReference type="EMBL" id="KN121188">
    <property type="protein sequence ID" value="KFO36884.1"/>
    <property type="molecule type" value="Genomic_DNA"/>
</dbReference>
<feature type="compositionally biased region" description="Acidic residues" evidence="1">
    <location>
        <begin position="52"/>
        <end position="71"/>
    </location>
</feature>
<organism evidence="2 3">
    <name type="scientific">Fukomys damarensis</name>
    <name type="common">Damaraland mole rat</name>
    <name type="synonym">Cryptomys damarensis</name>
    <dbReference type="NCBI Taxonomy" id="885580"/>
    <lineage>
        <taxon>Eukaryota</taxon>
        <taxon>Metazoa</taxon>
        <taxon>Chordata</taxon>
        <taxon>Craniata</taxon>
        <taxon>Vertebrata</taxon>
        <taxon>Euteleostomi</taxon>
        <taxon>Mammalia</taxon>
        <taxon>Eutheria</taxon>
        <taxon>Euarchontoglires</taxon>
        <taxon>Glires</taxon>
        <taxon>Rodentia</taxon>
        <taxon>Hystricomorpha</taxon>
        <taxon>Bathyergidae</taxon>
        <taxon>Fukomys</taxon>
    </lineage>
</organism>
<protein>
    <submittedName>
        <fullName evidence="2">Uncharacterized protein</fullName>
    </submittedName>
</protein>
<proteinExistence type="predicted"/>
<evidence type="ECO:0000313" key="2">
    <source>
        <dbReference type="EMBL" id="KFO36884.1"/>
    </source>
</evidence>
<reference evidence="2 3" key="1">
    <citation type="submission" date="2013-11" db="EMBL/GenBank/DDBJ databases">
        <title>The Damaraland mole rat (Fukomys damarensis) genome and evolution of African mole rats.</title>
        <authorList>
            <person name="Gladyshev V.N."/>
            <person name="Fang X."/>
        </authorList>
    </citation>
    <scope>NUCLEOTIDE SEQUENCE [LARGE SCALE GENOMIC DNA]</scope>
    <source>
        <tissue evidence="2">Liver</tissue>
    </source>
</reference>
<sequence length="71" mass="7966">MATTPVLESTDCNSLFGFSDSVTFGLDPANKAAVTRAGVENKVLSLLRLQKEEEEEQEEEEEEEKEEEDSR</sequence>
<accession>A0A091DXN7</accession>
<dbReference type="Proteomes" id="UP000028990">
    <property type="component" value="Unassembled WGS sequence"/>
</dbReference>
<name>A0A091DXN7_FUKDA</name>
<evidence type="ECO:0000256" key="1">
    <source>
        <dbReference type="SAM" id="MobiDB-lite"/>
    </source>
</evidence>
<keyword evidence="3" id="KW-1185">Reference proteome</keyword>
<evidence type="ECO:0000313" key="3">
    <source>
        <dbReference type="Proteomes" id="UP000028990"/>
    </source>
</evidence>